<protein>
    <recommendedName>
        <fullName evidence="1">Helicase XPB/Ssl2 N-terminal domain-containing protein</fullName>
    </recommendedName>
</protein>
<feature type="domain" description="Helicase XPB/Ssl2 N-terminal" evidence="1">
    <location>
        <begin position="453"/>
        <end position="575"/>
    </location>
</feature>
<evidence type="ECO:0000313" key="2">
    <source>
        <dbReference type="EMBL" id="KNX36267.1"/>
    </source>
</evidence>
<dbReference type="PATRIC" id="fig|1631356.3.peg.435"/>
<dbReference type="AlphaFoldDB" id="A0A0L6CEM4"/>
<name>A0A0L6CEM4_9MICO</name>
<dbReference type="RefSeq" id="WP_050668509.1">
    <property type="nucleotide sequence ID" value="NZ_LAIR01000002.1"/>
</dbReference>
<dbReference type="OrthoDB" id="3415124at2"/>
<dbReference type="STRING" id="1631356.VV01_02505"/>
<dbReference type="Proteomes" id="UP000037397">
    <property type="component" value="Unassembled WGS sequence"/>
</dbReference>
<gene>
    <name evidence="2" type="ORF">VV01_02505</name>
</gene>
<proteinExistence type="predicted"/>
<accession>A0A0L6CEM4</accession>
<evidence type="ECO:0000313" key="3">
    <source>
        <dbReference type="Proteomes" id="UP000037397"/>
    </source>
</evidence>
<evidence type="ECO:0000259" key="1">
    <source>
        <dbReference type="Pfam" id="PF13625"/>
    </source>
</evidence>
<keyword evidence="3" id="KW-1185">Reference proteome</keyword>
<reference evidence="3" key="1">
    <citation type="submission" date="2015-03" db="EMBL/GenBank/DDBJ databases">
        <title>Luteipulveratus halotolerans sp. nov., a novel actinobacterium (Dermacoccaceae) from Sarawak, Malaysia.</title>
        <authorList>
            <person name="Juboi H."/>
            <person name="Basik A."/>
            <person name="Shamsul S.S."/>
            <person name="Arnold P."/>
            <person name="Schmitt E.K."/>
            <person name="Sanglier J.-J."/>
            <person name="Yeo T."/>
        </authorList>
    </citation>
    <scope>NUCLEOTIDE SEQUENCE [LARGE SCALE GENOMIC DNA]</scope>
    <source>
        <strain evidence="3">C296001</strain>
    </source>
</reference>
<dbReference type="Pfam" id="PF13625">
    <property type="entry name" value="Helicase_C_3"/>
    <property type="match status" value="1"/>
</dbReference>
<dbReference type="InterPro" id="IPR032830">
    <property type="entry name" value="XPB/Ssl2_N"/>
</dbReference>
<sequence length="737" mass="78899">MPEPVRSYADDLRARTDAQLHELVRLRPDLARPAPADLSALAARAATRPSTQRALEAVDARLLRALEAVLVAGHSGPATADLLGVSENDLREPLDDLWRRGLLWQSAEGLRPARAVGEVLTHPAHLGPPAAELGIRPPADVAAAVRDLSEPAQRVLDRLRWSAPRAAFDGPALLAARDELVDAGLMVRVDQADGALPREVQLALRDGRLYEHGLEPPSTETATRAPADVDAAAGAEVLELLWRVEELARSWEAGPPRVLRSGGLSVRDHKAATQTMETDSDQAAFIIEIAAAAGLFAQDGALDPVWAPTSAYDEWSIRTTADRWARLAETWWQTTRAPSVVAQGTASGSVNVLSDLVTWPLIRGRRHDVLQVLADLPDGAAPEVHDIDAHLHWRRPLRLPEGTPTRADVVLREASWLGLTGRGALSSAGRALVSGDDVSAAMAKHLPAPVDHVLLQADLTAIAPGPLDDDLARFMRLAADVESRGGATVFRFTAASVRRALDSGLSAAELLDRVASSSRTPVPQPLDYLVGDIARRHGQARVGSVGAYVRSDDETALSAMLADHGLAPLQLRRIAPTVLVTPATASAALDLLREHDHAPVAETSDGGLVLMPHDAHRAPARRTPTSPVSVEQVDQAAAEQLITALRRREASEAERTLTQQGPRIPETDPTETVTMLQDAAAERVAVWMGYVDETGATRRALFRPERVDGGRAVGTVDGSPSRRAFVVHRITGVAPAH</sequence>
<dbReference type="EMBL" id="LAIR01000002">
    <property type="protein sequence ID" value="KNX36267.1"/>
    <property type="molecule type" value="Genomic_DNA"/>
</dbReference>
<comment type="caution">
    <text evidence="2">The sequence shown here is derived from an EMBL/GenBank/DDBJ whole genome shotgun (WGS) entry which is preliminary data.</text>
</comment>
<organism evidence="2 3">
    <name type="scientific">Luteipulveratus halotolerans</name>
    <dbReference type="NCBI Taxonomy" id="1631356"/>
    <lineage>
        <taxon>Bacteria</taxon>
        <taxon>Bacillati</taxon>
        <taxon>Actinomycetota</taxon>
        <taxon>Actinomycetes</taxon>
        <taxon>Micrococcales</taxon>
        <taxon>Dermacoccaceae</taxon>
        <taxon>Luteipulveratus</taxon>
    </lineage>
</organism>